<dbReference type="Gene3D" id="3.40.50.2000">
    <property type="entry name" value="Glycogen Phosphorylase B"/>
    <property type="match status" value="1"/>
</dbReference>
<evidence type="ECO:0000313" key="3">
    <source>
        <dbReference type="Proteomes" id="UP000006056"/>
    </source>
</evidence>
<dbReference type="EMBL" id="CP003379">
    <property type="protein sequence ID" value="AFL89048.1"/>
    <property type="molecule type" value="Genomic_DNA"/>
</dbReference>
<dbReference type="GO" id="GO:0016757">
    <property type="term" value="F:glycosyltransferase activity"/>
    <property type="evidence" value="ECO:0007669"/>
    <property type="project" value="InterPro"/>
</dbReference>
<accession>I3ZII0</accession>
<dbReference type="Proteomes" id="UP000006056">
    <property type="component" value="Chromosome"/>
</dbReference>
<dbReference type="RefSeq" id="WP_014786312.1">
    <property type="nucleotide sequence ID" value="NC_018014.1"/>
</dbReference>
<reference evidence="2 3" key="1">
    <citation type="submission" date="2012-06" db="EMBL/GenBank/DDBJ databases">
        <title>Complete genome of Terriglobus roseus DSM 18391.</title>
        <authorList>
            <consortium name="US DOE Joint Genome Institute (JGI-PGF)"/>
            <person name="Lucas S."/>
            <person name="Copeland A."/>
            <person name="Lapidus A."/>
            <person name="Glavina del Rio T."/>
            <person name="Dalin E."/>
            <person name="Tice H."/>
            <person name="Bruce D."/>
            <person name="Goodwin L."/>
            <person name="Pitluck S."/>
            <person name="Peters L."/>
            <person name="Mikhailova N."/>
            <person name="Munk A.C.C."/>
            <person name="Kyrpides N."/>
            <person name="Mavromatis K."/>
            <person name="Ivanova N."/>
            <person name="Brettin T."/>
            <person name="Detter J.C."/>
            <person name="Han C."/>
            <person name="Larimer F."/>
            <person name="Land M."/>
            <person name="Hauser L."/>
            <person name="Markowitz V."/>
            <person name="Cheng J.-F."/>
            <person name="Hugenholtz P."/>
            <person name="Woyke T."/>
            <person name="Wu D."/>
            <person name="Brambilla E."/>
            <person name="Klenk H.-P."/>
            <person name="Eisen J.A."/>
        </authorList>
    </citation>
    <scope>NUCLEOTIDE SEQUENCE [LARGE SCALE GENOMIC DNA]</scope>
    <source>
        <strain evidence="3">DSM 18391 / NRRL B-41598 / KBS 63</strain>
    </source>
</reference>
<dbReference type="Pfam" id="PF00534">
    <property type="entry name" value="Glycos_transf_1"/>
    <property type="match status" value="1"/>
</dbReference>
<evidence type="ECO:0000259" key="1">
    <source>
        <dbReference type="Pfam" id="PF00534"/>
    </source>
</evidence>
<dbReference type="SUPFAM" id="SSF53756">
    <property type="entry name" value="UDP-Glycosyltransferase/glycogen phosphorylase"/>
    <property type="match status" value="1"/>
</dbReference>
<dbReference type="OrthoDB" id="190687at2"/>
<name>I3ZII0_TERRK</name>
<dbReference type="eggNOG" id="COG0438">
    <property type="taxonomic scope" value="Bacteria"/>
</dbReference>
<sequence>MIARLRIEAEDFLRYNPVVRNSLARYKILRAAKADASSTGAAVDVLRELCAAARLASDDALVMRAEAEIARVLNRINPSEVRWETLLPDPTSRRITKGIILKPYVSDREKGVVFVSFENQMARMALATDLARFASRYTLVVSPSWCPPHSVFTYLFPRVYPDKIISLISNRKDLMYFPRMDSKYSMVPLYASNWVDDHEFRPVPKAEKTIDIFMLANFAKYKRHHAFFRALQDVPRNFRIVLNGQSEPGRSRETILNEAGAYGVRDRFELRENVTDQELHDNLVGAKTSVILSVREGSCVAVVEAMFANTPVGMLEDAEIGSRVFITPQTGRLLRHAGLGAQITDFVNNAHTYEPRRWVEDNGVGCVASSAVLNDALKEEALVAGRDWTEDIATLRWRPNPQYYRPEDAARMQEAHADIAACGLLMGLEAR</sequence>
<organism evidence="2 3">
    <name type="scientific">Terriglobus roseus (strain DSM 18391 / NRRL B-41598 / KBS 63)</name>
    <dbReference type="NCBI Taxonomy" id="926566"/>
    <lineage>
        <taxon>Bacteria</taxon>
        <taxon>Pseudomonadati</taxon>
        <taxon>Acidobacteriota</taxon>
        <taxon>Terriglobia</taxon>
        <taxon>Terriglobales</taxon>
        <taxon>Acidobacteriaceae</taxon>
        <taxon>Terriglobus</taxon>
    </lineage>
</organism>
<keyword evidence="3" id="KW-1185">Reference proteome</keyword>
<keyword evidence="2" id="KW-0808">Transferase</keyword>
<dbReference type="KEGG" id="trs:Terro_2812"/>
<proteinExistence type="predicted"/>
<dbReference type="STRING" id="926566.Terro_2812"/>
<protein>
    <submittedName>
        <fullName evidence="2">Glycosyltransferase</fullName>
    </submittedName>
</protein>
<dbReference type="AlphaFoldDB" id="I3ZII0"/>
<gene>
    <name evidence="2" type="ordered locus">Terro_2812</name>
</gene>
<dbReference type="InterPro" id="IPR001296">
    <property type="entry name" value="Glyco_trans_1"/>
</dbReference>
<evidence type="ECO:0000313" key="2">
    <source>
        <dbReference type="EMBL" id="AFL89048.1"/>
    </source>
</evidence>
<feature type="domain" description="Glycosyl transferase family 1" evidence="1">
    <location>
        <begin position="199"/>
        <end position="312"/>
    </location>
</feature>
<dbReference type="HOGENOM" id="CLU_636048_0_0_0"/>